<comment type="caution">
    <text evidence="10">The sequence shown here is derived from an EMBL/GenBank/DDBJ whole genome shotgun (WGS) entry which is preliminary data.</text>
</comment>
<name>A0A6S7HGD0_PARCT</name>
<evidence type="ECO:0000256" key="5">
    <source>
        <dbReference type="ARBA" id="ARBA00023040"/>
    </source>
</evidence>
<dbReference type="GO" id="GO:0004930">
    <property type="term" value="F:G protein-coupled receptor activity"/>
    <property type="evidence" value="ECO:0007669"/>
    <property type="project" value="UniProtKB-KW"/>
</dbReference>
<dbReference type="InterPro" id="IPR017452">
    <property type="entry name" value="GPCR_Rhodpsn_7TM"/>
</dbReference>
<dbReference type="PRINTS" id="PR00237">
    <property type="entry name" value="GPCRRHODOPSN"/>
</dbReference>
<dbReference type="OrthoDB" id="5960307at2759"/>
<organism evidence="10 11">
    <name type="scientific">Paramuricea clavata</name>
    <name type="common">Red gorgonian</name>
    <name type="synonym">Violescent sea-whip</name>
    <dbReference type="NCBI Taxonomy" id="317549"/>
    <lineage>
        <taxon>Eukaryota</taxon>
        <taxon>Metazoa</taxon>
        <taxon>Cnidaria</taxon>
        <taxon>Anthozoa</taxon>
        <taxon>Octocorallia</taxon>
        <taxon>Malacalcyonacea</taxon>
        <taxon>Plexauridae</taxon>
        <taxon>Paramuricea</taxon>
    </lineage>
</organism>
<accession>A0A6S7HGD0</accession>
<evidence type="ECO:0000256" key="6">
    <source>
        <dbReference type="ARBA" id="ARBA00023136"/>
    </source>
</evidence>
<keyword evidence="11" id="KW-1185">Reference proteome</keyword>
<keyword evidence="6" id="KW-0472">Membrane</keyword>
<evidence type="ECO:0000256" key="4">
    <source>
        <dbReference type="ARBA" id="ARBA00022989"/>
    </source>
</evidence>
<gene>
    <name evidence="10" type="ORF">PACLA_8A005233</name>
</gene>
<dbReference type="PANTHER" id="PTHR24246">
    <property type="entry name" value="OLFACTORY RECEPTOR AND ADENOSINE RECEPTOR"/>
    <property type="match status" value="1"/>
</dbReference>
<evidence type="ECO:0000256" key="3">
    <source>
        <dbReference type="ARBA" id="ARBA00022692"/>
    </source>
</evidence>
<dbReference type="EMBL" id="CACRXK020004602">
    <property type="protein sequence ID" value="CAB4003339.1"/>
    <property type="molecule type" value="Genomic_DNA"/>
</dbReference>
<protein>
    <submittedName>
        <fullName evidence="10">Adenosine receptor A1-like</fullName>
    </submittedName>
</protein>
<dbReference type="PROSITE" id="PS50262">
    <property type="entry name" value="G_PROTEIN_RECEP_F1_2"/>
    <property type="match status" value="1"/>
</dbReference>
<dbReference type="PANTHER" id="PTHR24246:SF27">
    <property type="entry name" value="ADENOSINE RECEPTOR, ISOFORM A"/>
    <property type="match status" value="1"/>
</dbReference>
<evidence type="ECO:0000256" key="9">
    <source>
        <dbReference type="ARBA" id="ARBA00023224"/>
    </source>
</evidence>
<dbReference type="CDD" id="cd00637">
    <property type="entry name" value="7tm_classA_rhodopsin-like"/>
    <property type="match status" value="1"/>
</dbReference>
<dbReference type="Proteomes" id="UP001152795">
    <property type="component" value="Unassembled WGS sequence"/>
</dbReference>
<dbReference type="GO" id="GO:0005886">
    <property type="term" value="C:plasma membrane"/>
    <property type="evidence" value="ECO:0007669"/>
    <property type="project" value="UniProtKB-SubCell"/>
</dbReference>
<evidence type="ECO:0000256" key="7">
    <source>
        <dbReference type="ARBA" id="ARBA00023170"/>
    </source>
</evidence>
<evidence type="ECO:0000256" key="8">
    <source>
        <dbReference type="ARBA" id="ARBA00023180"/>
    </source>
</evidence>
<proteinExistence type="predicted"/>
<evidence type="ECO:0000313" key="10">
    <source>
        <dbReference type="EMBL" id="CAB4003339.1"/>
    </source>
</evidence>
<evidence type="ECO:0000313" key="11">
    <source>
        <dbReference type="Proteomes" id="UP001152795"/>
    </source>
</evidence>
<keyword evidence="8" id="KW-0325">Glycoprotein</keyword>
<reference evidence="10" key="1">
    <citation type="submission" date="2020-04" db="EMBL/GenBank/DDBJ databases">
        <authorList>
            <person name="Alioto T."/>
            <person name="Alioto T."/>
            <person name="Gomez Garrido J."/>
        </authorList>
    </citation>
    <scope>NUCLEOTIDE SEQUENCE</scope>
    <source>
        <strain evidence="10">A484AB</strain>
    </source>
</reference>
<evidence type="ECO:0000256" key="1">
    <source>
        <dbReference type="ARBA" id="ARBA00004651"/>
    </source>
</evidence>
<dbReference type="SUPFAM" id="SSF81321">
    <property type="entry name" value="Family A G protein-coupled receptor-like"/>
    <property type="match status" value="1"/>
</dbReference>
<comment type="subcellular location">
    <subcellularLocation>
        <location evidence="1">Cell membrane</location>
        <topology evidence="1">Multi-pass membrane protein</topology>
    </subcellularLocation>
</comment>
<keyword evidence="2" id="KW-1003">Cell membrane</keyword>
<keyword evidence="4" id="KW-1133">Transmembrane helix</keyword>
<keyword evidence="7 10" id="KW-0675">Receptor</keyword>
<keyword evidence="3" id="KW-0812">Transmembrane</keyword>
<dbReference type="InterPro" id="IPR000276">
    <property type="entry name" value="GPCR_Rhodpsn"/>
</dbReference>
<dbReference type="Gene3D" id="1.20.1070.10">
    <property type="entry name" value="Rhodopsin 7-helix transmembrane proteins"/>
    <property type="match status" value="1"/>
</dbReference>
<evidence type="ECO:0000256" key="2">
    <source>
        <dbReference type="ARBA" id="ARBA00022475"/>
    </source>
</evidence>
<dbReference type="Pfam" id="PF00001">
    <property type="entry name" value="7tm_1"/>
    <property type="match status" value="1"/>
</dbReference>
<dbReference type="AlphaFoldDB" id="A0A6S7HGD0"/>
<sequence>MSNVTEMHRVIDLPTSLHISVCVTAVLVNSFVPAVIWKDPKKCLRTRSAMLITSLMISDLFAAVVNITRTVYEIWLEGRLQSRPIAIVLIIGSYDALMISFVTIFLISVEHLLAITHPIKLKILVTKKRISVIIISTWLGCTTILVCAYHLPGYNNELFQTITACSVLLFIALPTIYARAFFSLGQQSKAMKAVQDGCSYKSGKKRIAQQRNFLLTSAVLILTYLMTCAPFIFHHYLKTSQNANYNMRRDNDSTGAFLWIILYVNLFLDPFLYCLRIPQYRKSCIAFICKGREQN</sequence>
<keyword evidence="5" id="KW-0297">G-protein coupled receptor</keyword>
<keyword evidence="9" id="KW-0807">Transducer</keyword>